<dbReference type="EMBL" id="WNDP01000028">
    <property type="protein sequence ID" value="KAF1026110.1"/>
    <property type="molecule type" value="Genomic_DNA"/>
</dbReference>
<evidence type="ECO:0000313" key="1">
    <source>
        <dbReference type="EMBL" id="KAF1026110.1"/>
    </source>
</evidence>
<evidence type="ECO:0000313" key="2">
    <source>
        <dbReference type="Proteomes" id="UP000490535"/>
    </source>
</evidence>
<comment type="caution">
    <text evidence="1">The sequence shown here is derived from an EMBL/GenBank/DDBJ whole genome shotgun (WGS) entry which is preliminary data.</text>
</comment>
<reference evidence="2" key="1">
    <citation type="journal article" date="2020" name="MBio">
        <title>Horizontal gene transfer to a defensive symbiont with a reduced genome amongst a multipartite beetle microbiome.</title>
        <authorList>
            <person name="Waterworth S.C."/>
            <person name="Florez L.V."/>
            <person name="Rees E.R."/>
            <person name="Hertweck C."/>
            <person name="Kaltenpoth M."/>
            <person name="Kwan J.C."/>
        </authorList>
    </citation>
    <scope>NUCLEOTIDE SEQUENCE [LARGE SCALE GENOMIC DNA]</scope>
</reference>
<name>A0A833PGV6_ACIBZ</name>
<proteinExistence type="predicted"/>
<organism evidence="1 2">
    <name type="scientific">Acinetobacter bereziniae</name>
    <name type="common">Acinetobacter genomosp. 10</name>
    <dbReference type="NCBI Taxonomy" id="106648"/>
    <lineage>
        <taxon>Bacteria</taxon>
        <taxon>Pseudomonadati</taxon>
        <taxon>Pseudomonadota</taxon>
        <taxon>Gammaproteobacteria</taxon>
        <taxon>Moraxellales</taxon>
        <taxon>Moraxellaceae</taxon>
        <taxon>Acinetobacter</taxon>
    </lineage>
</organism>
<accession>A0A833PGV6</accession>
<dbReference type="Proteomes" id="UP000490535">
    <property type="component" value="Unassembled WGS sequence"/>
</dbReference>
<protein>
    <submittedName>
        <fullName evidence="1">Uncharacterized protein</fullName>
    </submittedName>
</protein>
<gene>
    <name evidence="1" type="ORF">GAK29_01511</name>
</gene>
<sequence>MNKPNLPQHPCANKCTDFKGEQCKTCLVQQIEKRELELGVAPDEAYVKTDTSDFLPDDVVVKIFGDDDTLYVFAMQSEINPDYGYIGEPDAEQGECIALADIRHATVAEIQAKRRLTEAEQALAEVS</sequence>
<dbReference type="AlphaFoldDB" id="A0A833PGV6"/>